<evidence type="ECO:0000313" key="1">
    <source>
        <dbReference type="EMBL" id="KAK5978892.1"/>
    </source>
</evidence>
<name>A0AAN8FHG9_TRICO</name>
<evidence type="ECO:0000313" key="2">
    <source>
        <dbReference type="Proteomes" id="UP001331761"/>
    </source>
</evidence>
<proteinExistence type="predicted"/>
<comment type="caution">
    <text evidence="1">The sequence shown here is derived from an EMBL/GenBank/DDBJ whole genome shotgun (WGS) entry which is preliminary data.</text>
</comment>
<sequence>VRTVHDHIRPNTRAYHNRRTEATTIKRIRKRQPTVKNSKNLVHQRYSGKHLMCDLRHQYSIHTLVSENSPPTPMWSQNHQEVKSMCIQ</sequence>
<dbReference type="AlphaFoldDB" id="A0AAN8FHG9"/>
<reference evidence="1 2" key="1">
    <citation type="submission" date="2019-10" db="EMBL/GenBank/DDBJ databases">
        <title>Assembly and Annotation for the nematode Trichostrongylus colubriformis.</title>
        <authorList>
            <person name="Martin J."/>
        </authorList>
    </citation>
    <scope>NUCLEOTIDE SEQUENCE [LARGE SCALE GENOMIC DNA]</scope>
    <source>
        <strain evidence="1">G859</strain>
        <tissue evidence="1">Whole worm</tissue>
    </source>
</reference>
<keyword evidence="2" id="KW-1185">Reference proteome</keyword>
<dbReference type="EMBL" id="WIXE01008892">
    <property type="protein sequence ID" value="KAK5978892.1"/>
    <property type="molecule type" value="Genomic_DNA"/>
</dbReference>
<organism evidence="1 2">
    <name type="scientific">Trichostrongylus colubriformis</name>
    <name type="common">Black scour worm</name>
    <dbReference type="NCBI Taxonomy" id="6319"/>
    <lineage>
        <taxon>Eukaryota</taxon>
        <taxon>Metazoa</taxon>
        <taxon>Ecdysozoa</taxon>
        <taxon>Nematoda</taxon>
        <taxon>Chromadorea</taxon>
        <taxon>Rhabditida</taxon>
        <taxon>Rhabditina</taxon>
        <taxon>Rhabditomorpha</taxon>
        <taxon>Strongyloidea</taxon>
        <taxon>Trichostrongylidae</taxon>
        <taxon>Trichostrongylus</taxon>
    </lineage>
</organism>
<accession>A0AAN8FHG9</accession>
<gene>
    <name evidence="1" type="ORF">GCK32_020828</name>
</gene>
<dbReference type="Proteomes" id="UP001331761">
    <property type="component" value="Unassembled WGS sequence"/>
</dbReference>
<protein>
    <submittedName>
        <fullName evidence="1">Uncharacterized protein</fullName>
    </submittedName>
</protein>
<feature type="non-terminal residue" evidence="1">
    <location>
        <position position="1"/>
    </location>
</feature>